<proteinExistence type="predicted"/>
<dbReference type="EMBL" id="JAUTXU010000101">
    <property type="protein sequence ID" value="KAK3708431.1"/>
    <property type="molecule type" value="Genomic_DNA"/>
</dbReference>
<accession>A0ACC3N345</accession>
<keyword evidence="2" id="KW-1185">Reference proteome</keyword>
<dbReference type="Proteomes" id="UP001281147">
    <property type="component" value="Unassembled WGS sequence"/>
</dbReference>
<evidence type="ECO:0000313" key="2">
    <source>
        <dbReference type="Proteomes" id="UP001281147"/>
    </source>
</evidence>
<reference evidence="1" key="1">
    <citation type="submission" date="2023-07" db="EMBL/GenBank/DDBJ databases">
        <title>Black Yeasts Isolated from many extreme environments.</title>
        <authorList>
            <person name="Coleine C."/>
            <person name="Stajich J.E."/>
            <person name="Selbmann L."/>
        </authorList>
    </citation>
    <scope>NUCLEOTIDE SEQUENCE</scope>
    <source>
        <strain evidence="1">CCFEE 5714</strain>
    </source>
</reference>
<comment type="caution">
    <text evidence="1">The sequence shown here is derived from an EMBL/GenBank/DDBJ whole genome shotgun (WGS) entry which is preliminary data.</text>
</comment>
<sequence length="361" mass="40934">MSQLKQPTKLARDKMSAISKFREATEVVYGPLEDDATRWAPPERSGGHKGRYLWTDAFGVINFITMSKELDDPSHLIRASRLVETVHNVLGRTRDGSSWLPGASEQNPVGGGLRIGKEDEGGSDGDGQYHHYLTLWMFALNRLSKATNDSAYNDRAIALAKAIHPHFFVNKESKRPRMVWKISTDRERVLVPSQGNLDPLDGLVVFRKLQAASSDPSILQEEISDYRKVIELKGRHFVSSDTLDLGMTLWTSHWLEEKEPYFEDLIKQAERQVHELFDKDYMSISTHRRLAFREYGTCLGIGCMKAPDKKLQAYRDSITETWEKHRSSTPGDLRAISEVMRAAALIPGAFRKDYLGAEPEI</sequence>
<evidence type="ECO:0000313" key="1">
    <source>
        <dbReference type="EMBL" id="KAK3708431.1"/>
    </source>
</evidence>
<gene>
    <name evidence="1" type="ORF">LTR37_011527</name>
</gene>
<name>A0ACC3N345_9PEZI</name>
<protein>
    <submittedName>
        <fullName evidence="1">Uncharacterized protein</fullName>
    </submittedName>
</protein>
<organism evidence="1 2">
    <name type="scientific">Vermiconidia calcicola</name>
    <dbReference type="NCBI Taxonomy" id="1690605"/>
    <lineage>
        <taxon>Eukaryota</taxon>
        <taxon>Fungi</taxon>
        <taxon>Dikarya</taxon>
        <taxon>Ascomycota</taxon>
        <taxon>Pezizomycotina</taxon>
        <taxon>Dothideomycetes</taxon>
        <taxon>Dothideomycetidae</taxon>
        <taxon>Mycosphaerellales</taxon>
        <taxon>Extremaceae</taxon>
        <taxon>Vermiconidia</taxon>
    </lineage>
</organism>